<name>A0A0L0TB94_ALLM3</name>
<evidence type="ECO:0000313" key="2">
    <source>
        <dbReference type="Proteomes" id="UP000054350"/>
    </source>
</evidence>
<gene>
    <name evidence="1" type="ORF">AMAG_15923</name>
</gene>
<dbReference type="Proteomes" id="UP000054350">
    <property type="component" value="Unassembled WGS sequence"/>
</dbReference>
<sequence>MVPNTVPVCQLYLNELFPTNAFPMTAIHDSLTMHRVALFANVDRKSLKEDCINRSLSYLSNPDDLLGELVTIVDRLPPLPEPDLGLLHRFGMLVPAKPEEEEKKG</sequence>
<reference evidence="2" key="2">
    <citation type="submission" date="2009-11" db="EMBL/GenBank/DDBJ databases">
        <title>The Genome Sequence of Allomyces macrogynus strain ATCC 38327.</title>
        <authorList>
            <consortium name="The Broad Institute Genome Sequencing Platform"/>
            <person name="Russ C."/>
            <person name="Cuomo C."/>
            <person name="Shea T."/>
            <person name="Young S.K."/>
            <person name="Zeng Q."/>
            <person name="Koehrsen M."/>
            <person name="Haas B."/>
            <person name="Borodovsky M."/>
            <person name="Guigo R."/>
            <person name="Alvarado L."/>
            <person name="Berlin A."/>
            <person name="Borenstein D."/>
            <person name="Chen Z."/>
            <person name="Engels R."/>
            <person name="Freedman E."/>
            <person name="Gellesch M."/>
            <person name="Goldberg J."/>
            <person name="Griggs A."/>
            <person name="Gujja S."/>
            <person name="Heiman D."/>
            <person name="Hepburn T."/>
            <person name="Howarth C."/>
            <person name="Jen D."/>
            <person name="Larson L."/>
            <person name="Lewis B."/>
            <person name="Mehta T."/>
            <person name="Park D."/>
            <person name="Pearson M."/>
            <person name="Roberts A."/>
            <person name="Saif S."/>
            <person name="Shenoy N."/>
            <person name="Sisk P."/>
            <person name="Stolte C."/>
            <person name="Sykes S."/>
            <person name="Walk T."/>
            <person name="White J."/>
            <person name="Yandava C."/>
            <person name="Burger G."/>
            <person name="Gray M.W."/>
            <person name="Holland P.W.H."/>
            <person name="King N."/>
            <person name="Lang F.B.F."/>
            <person name="Roger A.J."/>
            <person name="Ruiz-Trillo I."/>
            <person name="Lander E."/>
            <person name="Nusbaum C."/>
        </authorList>
    </citation>
    <scope>NUCLEOTIDE SEQUENCE [LARGE SCALE GENOMIC DNA]</scope>
    <source>
        <strain evidence="2">ATCC 38327</strain>
    </source>
</reference>
<dbReference type="AlphaFoldDB" id="A0A0L0TB94"/>
<dbReference type="VEuPathDB" id="FungiDB:AMAG_15923"/>
<keyword evidence="2" id="KW-1185">Reference proteome</keyword>
<protein>
    <submittedName>
        <fullName evidence="1">Uncharacterized protein</fullName>
    </submittedName>
</protein>
<organism evidence="1 2">
    <name type="scientific">Allomyces macrogynus (strain ATCC 38327)</name>
    <name type="common">Allomyces javanicus var. macrogynus</name>
    <dbReference type="NCBI Taxonomy" id="578462"/>
    <lineage>
        <taxon>Eukaryota</taxon>
        <taxon>Fungi</taxon>
        <taxon>Fungi incertae sedis</taxon>
        <taxon>Blastocladiomycota</taxon>
        <taxon>Blastocladiomycetes</taxon>
        <taxon>Blastocladiales</taxon>
        <taxon>Blastocladiaceae</taxon>
        <taxon>Allomyces</taxon>
    </lineage>
</organism>
<evidence type="ECO:0000313" key="1">
    <source>
        <dbReference type="EMBL" id="KNE71981.1"/>
    </source>
</evidence>
<proteinExistence type="predicted"/>
<dbReference type="EMBL" id="GG745376">
    <property type="protein sequence ID" value="KNE71981.1"/>
    <property type="molecule type" value="Genomic_DNA"/>
</dbReference>
<accession>A0A0L0TB94</accession>
<reference evidence="1 2" key="1">
    <citation type="submission" date="2009-11" db="EMBL/GenBank/DDBJ databases">
        <title>Annotation of Allomyces macrogynus ATCC 38327.</title>
        <authorList>
            <consortium name="The Broad Institute Genome Sequencing Platform"/>
            <person name="Russ C."/>
            <person name="Cuomo C."/>
            <person name="Burger G."/>
            <person name="Gray M.W."/>
            <person name="Holland P.W.H."/>
            <person name="King N."/>
            <person name="Lang F.B.F."/>
            <person name="Roger A.J."/>
            <person name="Ruiz-Trillo I."/>
            <person name="Young S.K."/>
            <person name="Zeng Q."/>
            <person name="Gargeya S."/>
            <person name="Fitzgerald M."/>
            <person name="Haas B."/>
            <person name="Abouelleil A."/>
            <person name="Alvarado L."/>
            <person name="Arachchi H.M."/>
            <person name="Berlin A."/>
            <person name="Chapman S.B."/>
            <person name="Gearin G."/>
            <person name="Goldberg J."/>
            <person name="Griggs A."/>
            <person name="Gujja S."/>
            <person name="Hansen M."/>
            <person name="Heiman D."/>
            <person name="Howarth C."/>
            <person name="Larimer J."/>
            <person name="Lui A."/>
            <person name="MacDonald P.J.P."/>
            <person name="McCowen C."/>
            <person name="Montmayeur A."/>
            <person name="Murphy C."/>
            <person name="Neiman D."/>
            <person name="Pearson M."/>
            <person name="Priest M."/>
            <person name="Roberts A."/>
            <person name="Saif S."/>
            <person name="Shea T."/>
            <person name="Sisk P."/>
            <person name="Stolte C."/>
            <person name="Sykes S."/>
            <person name="Wortman J."/>
            <person name="Nusbaum C."/>
            <person name="Birren B."/>
        </authorList>
    </citation>
    <scope>NUCLEOTIDE SEQUENCE [LARGE SCALE GENOMIC DNA]</scope>
    <source>
        <strain evidence="1 2">ATCC 38327</strain>
    </source>
</reference>